<keyword evidence="3" id="KW-1185">Reference proteome</keyword>
<dbReference type="EMBL" id="JAWDKD010000022">
    <property type="protein sequence ID" value="MDV0447739.1"/>
    <property type="molecule type" value="Genomic_DNA"/>
</dbReference>
<keyword evidence="1" id="KW-1133">Transmembrane helix</keyword>
<dbReference type="AlphaFoldDB" id="A0AAE4MKS0"/>
<keyword evidence="1" id="KW-0812">Transmembrane</keyword>
<dbReference type="Proteomes" id="UP001271789">
    <property type="component" value="Unassembled WGS sequence"/>
</dbReference>
<accession>A0AAE4MKS0</accession>
<dbReference type="RefSeq" id="WP_338100186.1">
    <property type="nucleotide sequence ID" value="NZ_JAWDKD010000022.1"/>
</dbReference>
<protein>
    <submittedName>
        <fullName evidence="2">Uncharacterized protein</fullName>
    </submittedName>
</protein>
<evidence type="ECO:0000256" key="1">
    <source>
        <dbReference type="SAM" id="Phobius"/>
    </source>
</evidence>
<name>A0AAE4MKS0_9EURY</name>
<comment type="caution">
    <text evidence="2">The sequence shown here is derived from an EMBL/GenBank/DDBJ whole genome shotgun (WGS) entry which is preliminary data.</text>
</comment>
<sequence>MGKLNRDHVELIVVLGVISMIFLAGLLFINLNQPDSPYPGNNTIPKPAQAVSVNTTGEEEAGRTGSVSGSGSEIIILNSGESPSFYNSTVYNMSGTYIYVQIGRTSDVIITGTVLEIQSPEWNTPDGNAPGAIITDIQTYPEETTFQSGELNLPPEERIYTDVVIEVANVYKGKPDSSIVVRTYAGTVGNLRFESDVDPEDFAFDEEYFLFLENDSGPLRDVGEFHYVVSGPSGRILLLENDTGMDNHGKIINMKDVKKSIVLRTQTISGIVIHKIVTEGSE</sequence>
<organism evidence="2 3">
    <name type="scientific">Methanolapillus africanus</name>
    <dbReference type="NCBI Taxonomy" id="3028297"/>
    <lineage>
        <taxon>Archaea</taxon>
        <taxon>Methanobacteriati</taxon>
        <taxon>Methanobacteriota</taxon>
        <taxon>Stenosarchaea group</taxon>
        <taxon>Methanomicrobia</taxon>
        <taxon>Methanosarcinales</taxon>
        <taxon>Methanosarcinaceae</taxon>
        <taxon>Methanolapillus</taxon>
    </lineage>
</organism>
<reference evidence="2" key="1">
    <citation type="submission" date="2023-06" db="EMBL/GenBank/DDBJ databases">
        <title>Genome sequence of Methanosarcinaceae archaeon Ag5.</title>
        <authorList>
            <person name="Protasov E."/>
            <person name="Platt K."/>
            <person name="Poehlein A."/>
            <person name="Daniel R."/>
            <person name="Brune A."/>
        </authorList>
    </citation>
    <scope>NUCLEOTIDE SEQUENCE</scope>
    <source>
        <strain evidence="2">Ag5</strain>
    </source>
</reference>
<feature type="transmembrane region" description="Helical" evidence="1">
    <location>
        <begin position="12"/>
        <end position="31"/>
    </location>
</feature>
<proteinExistence type="predicted"/>
<evidence type="ECO:0000313" key="2">
    <source>
        <dbReference type="EMBL" id="MDV0447739.1"/>
    </source>
</evidence>
<evidence type="ECO:0000313" key="3">
    <source>
        <dbReference type="Proteomes" id="UP001271789"/>
    </source>
</evidence>
<keyword evidence="1" id="KW-0472">Membrane</keyword>
<gene>
    <name evidence="2" type="ORF">MsAg5_16510</name>
</gene>